<reference evidence="1" key="2">
    <citation type="submission" date="2011-02" db="EMBL/GenBank/DDBJ databases">
        <authorList>
            <person name="MacLean D."/>
        </authorList>
    </citation>
    <scope>NUCLEOTIDE SEQUENCE</scope>
</reference>
<dbReference type="AlphaFoldDB" id="F0W559"/>
<dbReference type="HOGENOM" id="CLU_2019480_0_0_1"/>
<name>F0W559_9STRA</name>
<gene>
    <name evidence="1" type="primary">AlNc14C19G2030</name>
    <name evidence="1" type="ORF">ALNC14_023930</name>
</gene>
<protein>
    <submittedName>
        <fullName evidence="1">AlNc14C19G2030 protein</fullName>
    </submittedName>
</protein>
<accession>F0W559</accession>
<dbReference type="EMBL" id="FR824064">
    <property type="protein sequence ID" value="CCA16250.1"/>
    <property type="molecule type" value="Genomic_DNA"/>
</dbReference>
<organism evidence="1">
    <name type="scientific">Albugo laibachii Nc14</name>
    <dbReference type="NCBI Taxonomy" id="890382"/>
    <lineage>
        <taxon>Eukaryota</taxon>
        <taxon>Sar</taxon>
        <taxon>Stramenopiles</taxon>
        <taxon>Oomycota</taxon>
        <taxon>Peronosporomycetes</taxon>
        <taxon>Albuginales</taxon>
        <taxon>Albuginaceae</taxon>
        <taxon>Albugo</taxon>
    </lineage>
</organism>
<evidence type="ECO:0000313" key="1">
    <source>
        <dbReference type="EMBL" id="CCA16250.1"/>
    </source>
</evidence>
<proteinExistence type="predicted"/>
<reference evidence="1" key="1">
    <citation type="journal article" date="2011" name="PLoS Biol.">
        <title>Gene gain and loss during evolution of obligate parasitism in the white rust pathogen of Arabidopsis thaliana.</title>
        <authorList>
            <person name="Kemen E."/>
            <person name="Gardiner A."/>
            <person name="Schultz-Larsen T."/>
            <person name="Kemen A.C."/>
            <person name="Balmuth A.L."/>
            <person name="Robert-Seilaniantz A."/>
            <person name="Bailey K."/>
            <person name="Holub E."/>
            <person name="Studholme D.J."/>
            <person name="Maclean D."/>
            <person name="Jones J.D."/>
        </authorList>
    </citation>
    <scope>NUCLEOTIDE SEQUENCE</scope>
</reference>
<sequence>MEEFYTLLGESILALLKVVDINAVAPPIKTKQPTFHFAKPIAPMLCKYAIMLPEAIPPPALFAAQDIPLAASDPPEIPPAPNPIRFAISGMPYAAHKLARTHFKIGWKTIFAFFDPWHLKVTE</sequence>